<dbReference type="GO" id="GO:0001731">
    <property type="term" value="P:formation of translation preinitiation complex"/>
    <property type="evidence" value="ECO:0007669"/>
    <property type="project" value="TreeGrafter"/>
</dbReference>
<gene>
    <name evidence="2" type="ORF">J422_02290</name>
</gene>
<feature type="domain" description="PUA" evidence="1">
    <location>
        <begin position="1"/>
        <end position="54"/>
    </location>
</feature>
<dbReference type="AlphaFoldDB" id="N6VTH2"/>
<comment type="caution">
    <text evidence="2">The sequence shown here is derived from an EMBL/GenBank/DDBJ whole genome shotgun (WGS) entry which is preliminary data.</text>
</comment>
<dbReference type="SUPFAM" id="SSF88697">
    <property type="entry name" value="PUA domain-like"/>
    <property type="match status" value="1"/>
</dbReference>
<dbReference type="PANTHER" id="PTHR22798:SF0">
    <property type="entry name" value="MALIGNANT T-CELL-AMPLIFIED SEQUENCE 1"/>
    <property type="match status" value="1"/>
</dbReference>
<dbReference type="PROSITE" id="PS50890">
    <property type="entry name" value="PUA"/>
    <property type="match status" value="1"/>
</dbReference>
<dbReference type="InterPro" id="IPR015947">
    <property type="entry name" value="PUA-like_sf"/>
</dbReference>
<dbReference type="NCBIfam" id="TIGR00451">
    <property type="entry name" value="unchar_dom_2"/>
    <property type="match status" value="1"/>
</dbReference>
<dbReference type="GO" id="GO:0003723">
    <property type="term" value="F:RNA binding"/>
    <property type="evidence" value="ECO:0007669"/>
    <property type="project" value="InterPro"/>
</dbReference>
<dbReference type="STRING" id="1069083.GCA_000371805_01206"/>
<sequence>MVPGIKEVDNFNKGDVVFVLDEVHKKPICVGIALMSHEEIKNSEKGKAIKNIHYVGDKIWNFKG</sequence>
<dbReference type="EMBL" id="APMM01000014">
    <property type="protein sequence ID" value="ENN96481.1"/>
    <property type="molecule type" value="Genomic_DNA"/>
</dbReference>
<evidence type="ECO:0000313" key="2">
    <source>
        <dbReference type="EMBL" id="ENN96481.1"/>
    </source>
</evidence>
<dbReference type="Gene3D" id="3.10.400.20">
    <property type="match status" value="1"/>
</dbReference>
<evidence type="ECO:0000313" key="3">
    <source>
        <dbReference type="Proteomes" id="UP000053695"/>
    </source>
</evidence>
<reference evidence="2 3" key="1">
    <citation type="journal article" date="2013" name="Genome Announc.">
        <title>Draft Genome Sequence of a Highly Flagellated, Fast-Swimming Archaeon, Methanocaldococcus villosus Strain KIN24-T80 (DSM 22612).</title>
        <authorList>
            <person name="Thennarasu S."/>
            <person name="Polireddy D."/>
            <person name="Antony A."/>
            <person name="Yada M.R."/>
            <person name="Algarawi S."/>
            <person name="Sivakumar N."/>
        </authorList>
    </citation>
    <scope>NUCLEOTIDE SEQUENCE [LARGE SCALE GENOMIC DNA]</scope>
    <source>
        <strain evidence="2 3">KIN24-T80</strain>
    </source>
</reference>
<dbReference type="PANTHER" id="PTHR22798">
    <property type="entry name" value="MCT-1 PROTEIN"/>
    <property type="match status" value="1"/>
</dbReference>
<accession>N6VTH2</accession>
<protein>
    <submittedName>
        <fullName evidence="2">RNA-binding protein</fullName>
    </submittedName>
</protein>
<evidence type="ECO:0000259" key="1">
    <source>
        <dbReference type="Pfam" id="PF01472"/>
    </source>
</evidence>
<proteinExistence type="predicted"/>
<dbReference type="Proteomes" id="UP000053695">
    <property type="component" value="Unassembled WGS sequence"/>
</dbReference>
<name>N6VTH2_9EURY</name>
<keyword evidence="3" id="KW-1185">Reference proteome</keyword>
<organism evidence="2 3">
    <name type="scientific">Methanocaldococcus villosus KIN24-T80</name>
    <dbReference type="NCBI Taxonomy" id="1069083"/>
    <lineage>
        <taxon>Archaea</taxon>
        <taxon>Methanobacteriati</taxon>
        <taxon>Methanobacteriota</taxon>
        <taxon>Methanomada group</taxon>
        <taxon>Methanococci</taxon>
        <taxon>Methanococcales</taxon>
        <taxon>Methanocaldococcaceae</taxon>
        <taxon>Methanocaldococcus</taxon>
    </lineage>
</organism>
<dbReference type="PATRIC" id="fig|1069083.5.peg.450"/>
<dbReference type="Pfam" id="PF01472">
    <property type="entry name" value="PUA"/>
    <property type="match status" value="1"/>
</dbReference>
<dbReference type="InterPro" id="IPR004521">
    <property type="entry name" value="Uncharacterised_CHP00451"/>
</dbReference>
<dbReference type="InterPro" id="IPR016437">
    <property type="entry name" value="MCT-1/Tma20"/>
</dbReference>
<dbReference type="InterPro" id="IPR002478">
    <property type="entry name" value="PUA"/>
</dbReference>